<dbReference type="Pfam" id="PF04738">
    <property type="entry name" value="Lant_dehydr_N"/>
    <property type="match status" value="1"/>
</dbReference>
<proteinExistence type="predicted"/>
<protein>
    <submittedName>
        <fullName evidence="3">Lantibiotic dehydratase</fullName>
    </submittedName>
</protein>
<comment type="caution">
    <text evidence="3">The sequence shown here is derived from an EMBL/GenBank/DDBJ whole genome shotgun (WGS) entry which is preliminary data.</text>
</comment>
<accession>A0ABU7PC44</accession>
<organism evidence="3 4">
    <name type="scientific">Actinacidiphila polyblastidii</name>
    <dbReference type="NCBI Taxonomy" id="3110430"/>
    <lineage>
        <taxon>Bacteria</taxon>
        <taxon>Bacillati</taxon>
        <taxon>Actinomycetota</taxon>
        <taxon>Actinomycetes</taxon>
        <taxon>Kitasatosporales</taxon>
        <taxon>Streptomycetaceae</taxon>
        <taxon>Actinacidiphila</taxon>
    </lineage>
</organism>
<sequence>MDAVAPGPRSAENDAPGWELHRRFVLRLAGLPVESVAGLRDPAAARWAAGVLDAERELHELAAELDLPLTALVKTVEDPAQRRAVLAVRREVFNGRLPRDERPARAVAARLEPAAAATLTRWLGRRRDLAALLADGGPLVDAGLAAARTRLRALAREDRLRRGLVLASPSLDAQLDAFIDQPPATGGGAPDKRTRKKERSLLAYLYRTACKTSPFSTFTGVAAGEFRPGADPTRAGGGWTSHPRLNVVVLARLAELIAADPARRADLPVALSAGWELDEERVRYVRRSVTAGDDSAAVSFDAAHDRLFFLRRRGTLERMLALLADGAALRYADLAEWLATQTGAPPEEAARYPATLLDLGILQTAGLATDVHAADPLRDFQAALRALGRDWADATAARLDAVADLVSGYGAADASGRRALLAALRTELLGVQRALGAADPSLPRTLLYEDVAEEPVTADLDRWTDLAAEPLHALGGILPAFDVALPQRLVLKGFFLARYGRGGRCDDLLRLVHDFHEDIFTQYLQFTSLKSPSGPDGAPAPEENWLGMPEVTALDRARAEFTLRMRALWAAHPEDGRELHLDEATVAAVRGELAPLGSPFAPQSHFVQLAEPQPDATSDAGPGAEPLVVLNNSYGGLCFPFTRFTHCFEGPDGGGAGRGLTAELRAGLREHHPAGAVFAEVTAGSATTNLNLHGRLTDHEIVCPGETSTAPPQSRIDLEDLYAEHDEATDRLVLRSRRLDREVVPLYLGYLVPMVLPEVPRTLLLFSPTSRARPDVWRGVPEGPERDGVTARPRVRYRSLVLHRRRWTAAPGTLPVREPGADEAAYYLAWQRWRGRHGLPARVFATVRPDTADGGGPGAAFGGGAKPHYVDFDSPLSLTALEGLLAGGPVRTVFEEMLPGQDALHVRSARGRHVAELALEILPGPAAPAGPDRRHGRQDTPA</sequence>
<dbReference type="RefSeq" id="WP_330794587.1">
    <property type="nucleotide sequence ID" value="NZ_JAZEWV010000007.1"/>
</dbReference>
<reference evidence="3 4" key="1">
    <citation type="submission" date="2023-12" db="EMBL/GenBank/DDBJ databases">
        <title>Streptomyces sp. V4-01.</title>
        <authorList>
            <person name="Somphong A."/>
            <person name="Phongsopitanun W."/>
        </authorList>
    </citation>
    <scope>NUCLEOTIDE SEQUENCE [LARGE SCALE GENOMIC DNA]</scope>
    <source>
        <strain evidence="3 4">V4-01</strain>
    </source>
</reference>
<dbReference type="EMBL" id="JAZEWV010000007">
    <property type="protein sequence ID" value="MEE4542662.1"/>
    <property type="molecule type" value="Genomic_DNA"/>
</dbReference>
<gene>
    <name evidence="3" type="ORF">V2S66_11875</name>
</gene>
<evidence type="ECO:0000313" key="3">
    <source>
        <dbReference type="EMBL" id="MEE4542662.1"/>
    </source>
</evidence>
<evidence type="ECO:0000313" key="4">
    <source>
        <dbReference type="Proteomes" id="UP001344658"/>
    </source>
</evidence>
<name>A0ABU7PC44_9ACTN</name>
<dbReference type="InterPro" id="IPR006827">
    <property type="entry name" value="Lant_deHydtase_N"/>
</dbReference>
<evidence type="ECO:0000256" key="1">
    <source>
        <dbReference type="SAM" id="MobiDB-lite"/>
    </source>
</evidence>
<keyword evidence="4" id="KW-1185">Reference proteome</keyword>
<feature type="region of interest" description="Disordered" evidence="1">
    <location>
        <begin position="923"/>
        <end position="942"/>
    </location>
</feature>
<feature type="domain" description="Lantibiotic dehydratase N-terminal" evidence="2">
    <location>
        <begin position="158"/>
        <end position="845"/>
    </location>
</feature>
<evidence type="ECO:0000259" key="2">
    <source>
        <dbReference type="Pfam" id="PF04738"/>
    </source>
</evidence>
<dbReference type="Proteomes" id="UP001344658">
    <property type="component" value="Unassembled WGS sequence"/>
</dbReference>